<dbReference type="InterPro" id="IPR001314">
    <property type="entry name" value="Peptidase_S1A"/>
</dbReference>
<keyword evidence="4" id="KW-0732">Signal</keyword>
<evidence type="ECO:0000256" key="3">
    <source>
        <dbReference type="ARBA" id="ARBA00022525"/>
    </source>
</evidence>
<evidence type="ECO:0000313" key="9">
    <source>
        <dbReference type="EMBL" id="CAH0521602.1"/>
    </source>
</evidence>
<dbReference type="PANTHER" id="PTHR24276">
    <property type="entry name" value="POLYSERASE-RELATED"/>
    <property type="match status" value="1"/>
</dbReference>
<dbReference type="PANTHER" id="PTHR24276:SF98">
    <property type="entry name" value="FI18310P1-RELATED"/>
    <property type="match status" value="1"/>
</dbReference>
<evidence type="ECO:0000256" key="7">
    <source>
        <dbReference type="ARBA" id="ARBA00023180"/>
    </source>
</evidence>
<dbReference type="PROSITE" id="PS50240">
    <property type="entry name" value="TRYPSIN_DOM"/>
    <property type="match status" value="1"/>
</dbReference>
<dbReference type="InterPro" id="IPR001254">
    <property type="entry name" value="Trypsin_dom"/>
</dbReference>
<keyword evidence="6" id="KW-1015">Disulfide bond</keyword>
<evidence type="ECO:0000259" key="8">
    <source>
        <dbReference type="PROSITE" id="PS50240"/>
    </source>
</evidence>
<name>A0ABN8D8X8_9STRA</name>
<dbReference type="Pfam" id="PF00089">
    <property type="entry name" value="Trypsin"/>
    <property type="match status" value="1"/>
</dbReference>
<reference evidence="9 10" key="1">
    <citation type="submission" date="2021-11" db="EMBL/GenBank/DDBJ databases">
        <authorList>
            <person name="Islam A."/>
            <person name="Islam S."/>
            <person name="Flora M.S."/>
            <person name="Rahman M."/>
            <person name="Ziaur R.M."/>
            <person name="Epstein J.H."/>
            <person name="Hassan M."/>
            <person name="Klassen M."/>
            <person name="Woodard K."/>
            <person name="Webb A."/>
            <person name="Webby R.J."/>
            <person name="El Zowalaty M.E."/>
        </authorList>
    </citation>
    <scope>NUCLEOTIDE SEQUENCE [LARGE SCALE GENOMIC DNA]</scope>
    <source>
        <strain evidence="9">Pbs1</strain>
    </source>
</reference>
<feature type="domain" description="Peptidase S1" evidence="8">
    <location>
        <begin position="66"/>
        <end position="292"/>
    </location>
</feature>
<dbReference type="Proteomes" id="UP001158986">
    <property type="component" value="Unassembled WGS sequence"/>
</dbReference>
<evidence type="ECO:0000256" key="2">
    <source>
        <dbReference type="ARBA" id="ARBA00007664"/>
    </source>
</evidence>
<dbReference type="EMBL" id="CAKLCB010000381">
    <property type="protein sequence ID" value="CAH0521602.1"/>
    <property type="molecule type" value="Genomic_DNA"/>
</dbReference>
<evidence type="ECO:0000256" key="5">
    <source>
        <dbReference type="ARBA" id="ARBA00023026"/>
    </source>
</evidence>
<comment type="caution">
    <text evidence="9">The sequence shown here is derived from an EMBL/GenBank/DDBJ whole genome shotgun (WGS) entry which is preliminary data.</text>
</comment>
<keyword evidence="5" id="KW-0843">Virulence</keyword>
<comment type="similarity">
    <text evidence="2">Belongs to the peptidase S1 family.</text>
</comment>
<sequence length="297" mass="32030">MCVLAFPSTIQAVSNYYMIPAKHDATGNDVSSNTISTSQQDTGNKASNYIVQVDDVPPETASRDAIHTSSKKTSVVPSGTKTYVVGLRSTADGKNFCSASLITPIHILTGTYCALDNVRWASIGSHYVSGTQDGEQIKVVAILNHPKSSRADFSFDFTILVLEKPSTFQPVALANSDDSDVKDGEWAIKMGWDDTGGANTLTNELMRADVQLMSNSDCMKQANITETMLCSRGNVNETSCTGDYGGPVIVKRSSRDVVVGLVSWGDDCDKPDYPSIYSRVSSVRAWINSVINGVCFH</sequence>
<dbReference type="InterPro" id="IPR009003">
    <property type="entry name" value="Peptidase_S1_PA"/>
</dbReference>
<dbReference type="PRINTS" id="PR00722">
    <property type="entry name" value="CHYMOTRYPSIN"/>
</dbReference>
<evidence type="ECO:0000256" key="4">
    <source>
        <dbReference type="ARBA" id="ARBA00022729"/>
    </source>
</evidence>
<protein>
    <recommendedName>
        <fullName evidence="8">Peptidase S1 domain-containing protein</fullName>
    </recommendedName>
</protein>
<dbReference type="SUPFAM" id="SSF50494">
    <property type="entry name" value="Trypsin-like serine proteases"/>
    <property type="match status" value="1"/>
</dbReference>
<evidence type="ECO:0000256" key="1">
    <source>
        <dbReference type="ARBA" id="ARBA00004613"/>
    </source>
</evidence>
<dbReference type="CDD" id="cd00190">
    <property type="entry name" value="Tryp_SPc"/>
    <property type="match status" value="1"/>
</dbReference>
<dbReference type="Gene3D" id="2.40.10.10">
    <property type="entry name" value="Trypsin-like serine proteases"/>
    <property type="match status" value="1"/>
</dbReference>
<dbReference type="InterPro" id="IPR043504">
    <property type="entry name" value="Peptidase_S1_PA_chymotrypsin"/>
</dbReference>
<organism evidence="9 10">
    <name type="scientific">Peronospora belbahrii</name>
    <dbReference type="NCBI Taxonomy" id="622444"/>
    <lineage>
        <taxon>Eukaryota</taxon>
        <taxon>Sar</taxon>
        <taxon>Stramenopiles</taxon>
        <taxon>Oomycota</taxon>
        <taxon>Peronosporomycetes</taxon>
        <taxon>Peronosporales</taxon>
        <taxon>Peronosporaceae</taxon>
        <taxon>Peronospora</taxon>
    </lineage>
</organism>
<gene>
    <name evidence="9" type="ORF">PBS001_LOCUS8047</name>
</gene>
<comment type="subcellular location">
    <subcellularLocation>
        <location evidence="1">Secreted</location>
    </subcellularLocation>
</comment>
<dbReference type="SMART" id="SM00020">
    <property type="entry name" value="Tryp_SPc"/>
    <property type="match status" value="1"/>
</dbReference>
<dbReference type="InterPro" id="IPR050430">
    <property type="entry name" value="Peptidase_S1"/>
</dbReference>
<evidence type="ECO:0000313" key="10">
    <source>
        <dbReference type="Proteomes" id="UP001158986"/>
    </source>
</evidence>
<keyword evidence="10" id="KW-1185">Reference proteome</keyword>
<accession>A0ABN8D8X8</accession>
<proteinExistence type="inferred from homology"/>
<evidence type="ECO:0000256" key="6">
    <source>
        <dbReference type="ARBA" id="ARBA00023157"/>
    </source>
</evidence>
<keyword evidence="7" id="KW-0325">Glycoprotein</keyword>
<keyword evidence="3" id="KW-0964">Secreted</keyword>